<comment type="caution">
    <text evidence="1">The sequence shown here is derived from an EMBL/GenBank/DDBJ whole genome shotgun (WGS) entry which is preliminary data.</text>
</comment>
<keyword evidence="2" id="KW-1185">Reference proteome</keyword>
<evidence type="ECO:0000313" key="2">
    <source>
        <dbReference type="Proteomes" id="UP001239994"/>
    </source>
</evidence>
<proteinExistence type="predicted"/>
<protein>
    <submittedName>
        <fullName evidence="1">Uncharacterized protein</fullName>
    </submittedName>
</protein>
<evidence type="ECO:0000313" key="1">
    <source>
        <dbReference type="EMBL" id="KAK1801531.1"/>
    </source>
</evidence>
<organism evidence="1 2">
    <name type="scientific">Electrophorus voltai</name>
    <dbReference type="NCBI Taxonomy" id="2609070"/>
    <lineage>
        <taxon>Eukaryota</taxon>
        <taxon>Metazoa</taxon>
        <taxon>Chordata</taxon>
        <taxon>Craniata</taxon>
        <taxon>Vertebrata</taxon>
        <taxon>Euteleostomi</taxon>
        <taxon>Actinopterygii</taxon>
        <taxon>Neopterygii</taxon>
        <taxon>Teleostei</taxon>
        <taxon>Ostariophysi</taxon>
        <taxon>Gymnotiformes</taxon>
        <taxon>Gymnotoidei</taxon>
        <taxon>Gymnotidae</taxon>
        <taxon>Electrophorus</taxon>
    </lineage>
</organism>
<dbReference type="Proteomes" id="UP001239994">
    <property type="component" value="Unassembled WGS sequence"/>
</dbReference>
<accession>A0AAD8ZLU8</accession>
<reference evidence="1" key="1">
    <citation type="submission" date="2023-03" db="EMBL/GenBank/DDBJ databases">
        <title>Electrophorus voltai genome.</title>
        <authorList>
            <person name="Bian C."/>
        </authorList>
    </citation>
    <scope>NUCLEOTIDE SEQUENCE</scope>
    <source>
        <strain evidence="1">CB-2022</strain>
        <tissue evidence="1">Muscle</tissue>
    </source>
</reference>
<gene>
    <name evidence="1" type="ORF">P4O66_004589</name>
</gene>
<dbReference type="AlphaFoldDB" id="A0AAD8ZLU8"/>
<dbReference type="EMBL" id="JAROKS010000008">
    <property type="protein sequence ID" value="KAK1801531.1"/>
    <property type="molecule type" value="Genomic_DNA"/>
</dbReference>
<sequence length="175" mass="18709">MLTKAMMGTNSAVPGVKQREGSTGLLCGQEINLDCTASTSVGLKVHSCSRAHPASLQANTPPALDSGTPALTSTLQALIHLPCTRATGLKEALRNVELAFNHRLNRVPYSGTDTGNVGYVSSEVGDVWTSAGTENSRQAGIHNDHQCTRWACHDPLPWRLLTLERQAEPPGGRRD</sequence>
<name>A0AAD8ZLU8_9TELE</name>